<reference evidence="3 4" key="1">
    <citation type="submission" date="2020-09" db="EMBL/GenBank/DDBJ databases">
        <title>Draft Genome Sequences of Oil-Oxidizing Bacteria Halomonas titanicae, Marinobacter lutaoensis, and Virgibacillus halodenitrificans Isolated from Highly Saline Environments.</title>
        <authorList>
            <person name="Grouzdev D.S."/>
            <person name="Sokolova D.S."/>
            <person name="Semenova E.M."/>
            <person name="Borzenkov I.A."/>
            <person name="Bidzhieva S.K."/>
            <person name="Poltaraus A.B."/>
            <person name="Nazina T.N."/>
        </authorList>
    </citation>
    <scope>NUCLEOTIDE SEQUENCE [LARGE SCALE GENOMIC DNA]</scope>
    <source>
        <strain evidence="3 4">VKM B-3472D</strain>
    </source>
</reference>
<keyword evidence="2" id="KW-0704">Schiff base</keyword>
<dbReference type="Proteomes" id="UP000621631">
    <property type="component" value="Unassembled WGS sequence"/>
</dbReference>
<sequence>MEIYLDTANDEEVKFAARYGFLDGITTNPSIISREKEEFQQVIQRIDRTIDGKVWCQVTEENAETMYKQGLEMNQWAKNAVIKLPMNENGLEAAYRLRQEHVEVNMTLIYSLSQVVLAAKAGVTYISPYIGRMDDHVLDGQLFIRKAKEIIHACHSDTKIIGASIRSPQVVVELARDGYDAVTMAFPVYKKMFHSSLTVEGLEQFHNDWASYEHRSL</sequence>
<dbReference type="PANTHER" id="PTHR10683">
    <property type="entry name" value="TRANSALDOLASE"/>
    <property type="match status" value="1"/>
</dbReference>
<dbReference type="RefSeq" id="WP_189776792.1">
    <property type="nucleotide sequence ID" value="NZ_CP090006.1"/>
</dbReference>
<dbReference type="InterPro" id="IPR033919">
    <property type="entry name" value="TSA/FSA_arc/bac"/>
</dbReference>
<protein>
    <submittedName>
        <fullName evidence="3">Fructose-6-phosphate aldolase</fullName>
    </submittedName>
</protein>
<dbReference type="PROSITE" id="PS01054">
    <property type="entry name" value="TRANSALDOLASE_1"/>
    <property type="match status" value="1"/>
</dbReference>
<evidence type="ECO:0000313" key="3">
    <source>
        <dbReference type="EMBL" id="MBD1221364.1"/>
    </source>
</evidence>
<dbReference type="InterPro" id="IPR018225">
    <property type="entry name" value="Transaldolase_AS"/>
</dbReference>
<organism evidence="3 4">
    <name type="scientific">Virgibacillus halodenitrificans</name>
    <name type="common">Bacillus halodenitrificans</name>
    <dbReference type="NCBI Taxonomy" id="1482"/>
    <lineage>
        <taxon>Bacteria</taxon>
        <taxon>Bacillati</taxon>
        <taxon>Bacillota</taxon>
        <taxon>Bacilli</taxon>
        <taxon>Bacillales</taxon>
        <taxon>Bacillaceae</taxon>
        <taxon>Virgibacillus</taxon>
    </lineage>
</organism>
<name>A0ABR7VHE3_VIRHA</name>
<evidence type="ECO:0000256" key="2">
    <source>
        <dbReference type="ARBA" id="ARBA00023270"/>
    </source>
</evidence>
<evidence type="ECO:0000313" key="4">
    <source>
        <dbReference type="Proteomes" id="UP000621631"/>
    </source>
</evidence>
<dbReference type="Pfam" id="PF00923">
    <property type="entry name" value="TAL_FSA"/>
    <property type="match status" value="1"/>
</dbReference>
<gene>
    <name evidence="3" type="ORF">IC602_01920</name>
</gene>
<dbReference type="SUPFAM" id="SSF51569">
    <property type="entry name" value="Aldolase"/>
    <property type="match status" value="1"/>
</dbReference>
<dbReference type="Gene3D" id="3.20.20.70">
    <property type="entry name" value="Aldolase class I"/>
    <property type="match status" value="1"/>
</dbReference>
<evidence type="ECO:0000256" key="1">
    <source>
        <dbReference type="ARBA" id="ARBA00004496"/>
    </source>
</evidence>
<keyword evidence="4" id="KW-1185">Reference proteome</keyword>
<accession>A0ABR7VHE3</accession>
<proteinExistence type="predicted"/>
<dbReference type="CDD" id="cd00956">
    <property type="entry name" value="Transaldolase_FSA"/>
    <property type="match status" value="1"/>
</dbReference>
<comment type="caution">
    <text evidence="3">The sequence shown here is derived from an EMBL/GenBank/DDBJ whole genome shotgun (WGS) entry which is preliminary data.</text>
</comment>
<dbReference type="InterPro" id="IPR001585">
    <property type="entry name" value="TAL/FSA"/>
</dbReference>
<dbReference type="EMBL" id="JACWEZ010000001">
    <property type="protein sequence ID" value="MBD1221364.1"/>
    <property type="molecule type" value="Genomic_DNA"/>
</dbReference>
<dbReference type="InterPro" id="IPR013785">
    <property type="entry name" value="Aldolase_TIM"/>
</dbReference>
<comment type="subcellular location">
    <subcellularLocation>
        <location evidence="1">Cytoplasm</location>
    </subcellularLocation>
</comment>
<dbReference type="PANTHER" id="PTHR10683:SF40">
    <property type="entry name" value="FRUCTOSE-6-PHOSPHATE ALDOLASE 1-RELATED"/>
    <property type="match status" value="1"/>
</dbReference>